<keyword evidence="2" id="KW-0472">Membrane</keyword>
<dbReference type="Gramene" id="Os12t0138700-00">
    <property type="protein sequence ID" value="Os12t0138700-00"/>
    <property type="gene ID" value="Os12g0138700"/>
</dbReference>
<keyword evidence="2" id="KW-1133">Transmembrane helix</keyword>
<dbReference type="Proteomes" id="UP000059680">
    <property type="component" value="Chromosome 12"/>
</dbReference>
<feature type="transmembrane region" description="Helical" evidence="2">
    <location>
        <begin position="99"/>
        <end position="115"/>
    </location>
</feature>
<dbReference type="GO" id="GO:0003729">
    <property type="term" value="F:mRNA binding"/>
    <property type="evidence" value="ECO:0000318"/>
    <property type="project" value="GO_Central"/>
</dbReference>
<organism evidence="3 4">
    <name type="scientific">Oryza sativa subsp. japonica</name>
    <name type="common">Rice</name>
    <dbReference type="NCBI Taxonomy" id="39947"/>
    <lineage>
        <taxon>Eukaryota</taxon>
        <taxon>Viridiplantae</taxon>
        <taxon>Streptophyta</taxon>
        <taxon>Embryophyta</taxon>
        <taxon>Tracheophyta</taxon>
        <taxon>Spermatophyta</taxon>
        <taxon>Magnoliopsida</taxon>
        <taxon>Liliopsida</taxon>
        <taxon>Poales</taxon>
        <taxon>Poaceae</taxon>
        <taxon>BOP clade</taxon>
        <taxon>Oryzoideae</taxon>
        <taxon>Oryzeae</taxon>
        <taxon>Oryzinae</taxon>
        <taxon>Oryza</taxon>
        <taxon>Oryza sativa</taxon>
    </lineage>
</organism>
<dbReference type="GO" id="GO:0000290">
    <property type="term" value="P:deadenylation-dependent decapping of nuclear-transcribed mRNA"/>
    <property type="evidence" value="ECO:0000318"/>
    <property type="project" value="GO_Central"/>
</dbReference>
<feature type="region of interest" description="Disordered" evidence="1">
    <location>
        <begin position="134"/>
        <end position="162"/>
    </location>
</feature>
<keyword evidence="4" id="KW-1185">Reference proteome</keyword>
<reference evidence="4" key="1">
    <citation type="journal article" date="2005" name="Nature">
        <title>The map-based sequence of the rice genome.</title>
        <authorList>
            <consortium name="International rice genome sequencing project (IRGSP)"/>
            <person name="Matsumoto T."/>
            <person name="Wu J."/>
            <person name="Kanamori H."/>
            <person name="Katayose Y."/>
            <person name="Fujisawa M."/>
            <person name="Namiki N."/>
            <person name="Mizuno H."/>
            <person name="Yamamoto K."/>
            <person name="Antonio B.A."/>
            <person name="Baba T."/>
            <person name="Sakata K."/>
            <person name="Nagamura Y."/>
            <person name="Aoki H."/>
            <person name="Arikawa K."/>
            <person name="Arita K."/>
            <person name="Bito T."/>
            <person name="Chiden Y."/>
            <person name="Fujitsuka N."/>
            <person name="Fukunaka R."/>
            <person name="Hamada M."/>
            <person name="Harada C."/>
            <person name="Hayashi A."/>
            <person name="Hijishita S."/>
            <person name="Honda M."/>
            <person name="Hosokawa S."/>
            <person name="Ichikawa Y."/>
            <person name="Idonuma A."/>
            <person name="Iijima M."/>
            <person name="Ikeda M."/>
            <person name="Ikeno M."/>
            <person name="Ito K."/>
            <person name="Ito S."/>
            <person name="Ito T."/>
            <person name="Ito Y."/>
            <person name="Ito Y."/>
            <person name="Iwabuchi A."/>
            <person name="Kamiya K."/>
            <person name="Karasawa W."/>
            <person name="Kurita K."/>
            <person name="Katagiri S."/>
            <person name="Kikuta A."/>
            <person name="Kobayashi H."/>
            <person name="Kobayashi N."/>
            <person name="Machita K."/>
            <person name="Maehara T."/>
            <person name="Masukawa M."/>
            <person name="Mizubayashi T."/>
            <person name="Mukai Y."/>
            <person name="Nagasaki H."/>
            <person name="Nagata Y."/>
            <person name="Naito S."/>
            <person name="Nakashima M."/>
            <person name="Nakama Y."/>
            <person name="Nakamichi Y."/>
            <person name="Nakamura M."/>
            <person name="Meguro A."/>
            <person name="Negishi M."/>
            <person name="Ohta I."/>
            <person name="Ohta T."/>
            <person name="Okamoto M."/>
            <person name="Ono N."/>
            <person name="Saji S."/>
            <person name="Sakaguchi M."/>
            <person name="Sakai K."/>
            <person name="Shibata M."/>
            <person name="Shimokawa T."/>
            <person name="Song J."/>
            <person name="Takazaki Y."/>
            <person name="Terasawa K."/>
            <person name="Tsugane M."/>
            <person name="Tsuji K."/>
            <person name="Ueda S."/>
            <person name="Waki K."/>
            <person name="Yamagata H."/>
            <person name="Yamamoto M."/>
            <person name="Yamamoto S."/>
            <person name="Yamane H."/>
            <person name="Yoshiki S."/>
            <person name="Yoshihara R."/>
            <person name="Yukawa K."/>
            <person name="Zhong H."/>
            <person name="Yano M."/>
            <person name="Yuan Q."/>
            <person name="Ouyang S."/>
            <person name="Liu J."/>
            <person name="Jones K.M."/>
            <person name="Gansberger K."/>
            <person name="Moffat K."/>
            <person name="Hill J."/>
            <person name="Bera J."/>
            <person name="Fadrosh D."/>
            <person name="Jin S."/>
            <person name="Johri S."/>
            <person name="Kim M."/>
            <person name="Overton L."/>
            <person name="Reardon M."/>
            <person name="Tsitrin T."/>
            <person name="Vuong H."/>
            <person name="Weaver B."/>
            <person name="Ciecko A."/>
            <person name="Tallon L."/>
            <person name="Jackson J."/>
            <person name="Pai G."/>
            <person name="Aken S.V."/>
            <person name="Utterback T."/>
            <person name="Reidmuller S."/>
            <person name="Feldblyum T."/>
            <person name="Hsiao J."/>
            <person name="Zismann V."/>
            <person name="Iobst S."/>
            <person name="de Vazeille A.R."/>
            <person name="Buell C.R."/>
            <person name="Ying K."/>
            <person name="Li Y."/>
            <person name="Lu T."/>
            <person name="Huang Y."/>
            <person name="Zhao Q."/>
            <person name="Feng Q."/>
            <person name="Zhang L."/>
            <person name="Zhu J."/>
            <person name="Weng Q."/>
            <person name="Mu J."/>
            <person name="Lu Y."/>
            <person name="Fan D."/>
            <person name="Liu Y."/>
            <person name="Guan J."/>
            <person name="Zhang Y."/>
            <person name="Yu S."/>
            <person name="Liu X."/>
            <person name="Zhang Y."/>
            <person name="Hong G."/>
            <person name="Han B."/>
            <person name="Choisne N."/>
            <person name="Demange N."/>
            <person name="Orjeda G."/>
            <person name="Samain S."/>
            <person name="Cattolico L."/>
            <person name="Pelletier E."/>
            <person name="Couloux A."/>
            <person name="Segurens B."/>
            <person name="Wincker P."/>
            <person name="D'Hont A."/>
            <person name="Scarpelli C."/>
            <person name="Weissenbach J."/>
            <person name="Salanoubat M."/>
            <person name="Quetier F."/>
            <person name="Yu Y."/>
            <person name="Kim H.R."/>
            <person name="Rambo T."/>
            <person name="Currie J."/>
            <person name="Collura K."/>
            <person name="Luo M."/>
            <person name="Yang T."/>
            <person name="Ammiraju J.S.S."/>
            <person name="Engler F."/>
            <person name="Soderlund C."/>
            <person name="Wing R.A."/>
            <person name="Palmer L.E."/>
            <person name="de la Bastide M."/>
            <person name="Spiegel L."/>
            <person name="Nascimento L."/>
            <person name="Zutavern T."/>
            <person name="O'Shaughnessy A."/>
            <person name="Dike S."/>
            <person name="Dedhia N."/>
            <person name="Preston R."/>
            <person name="Balija V."/>
            <person name="McCombie W.R."/>
            <person name="Chow T."/>
            <person name="Chen H."/>
            <person name="Chung M."/>
            <person name="Chen C."/>
            <person name="Shaw J."/>
            <person name="Wu H."/>
            <person name="Hsiao K."/>
            <person name="Chao Y."/>
            <person name="Chu M."/>
            <person name="Cheng C."/>
            <person name="Hour A."/>
            <person name="Lee P."/>
            <person name="Lin S."/>
            <person name="Lin Y."/>
            <person name="Liou J."/>
            <person name="Liu S."/>
            <person name="Hsing Y."/>
            <person name="Raghuvanshi S."/>
            <person name="Mohanty A."/>
            <person name="Bharti A.K."/>
            <person name="Gaur A."/>
            <person name="Gupta V."/>
            <person name="Kumar D."/>
            <person name="Ravi V."/>
            <person name="Vij S."/>
            <person name="Kapur A."/>
            <person name="Khurana P."/>
            <person name="Khurana P."/>
            <person name="Khurana J.P."/>
            <person name="Tyagi A.K."/>
            <person name="Gaikwad K."/>
            <person name="Singh A."/>
            <person name="Dalal V."/>
            <person name="Srivastava S."/>
            <person name="Dixit A."/>
            <person name="Pal A.K."/>
            <person name="Ghazi I.A."/>
            <person name="Yadav M."/>
            <person name="Pandit A."/>
            <person name="Bhargava A."/>
            <person name="Sureshbabu K."/>
            <person name="Batra K."/>
            <person name="Sharma T.R."/>
            <person name="Mohapatra T."/>
            <person name="Singh N.K."/>
            <person name="Messing J."/>
            <person name="Nelson A.B."/>
            <person name="Fuks G."/>
            <person name="Kavchok S."/>
            <person name="Keizer G."/>
            <person name="Linton E."/>
            <person name="Llaca V."/>
            <person name="Song R."/>
            <person name="Tanyolac B."/>
            <person name="Young S."/>
            <person name="Ho-Il K."/>
            <person name="Hahn J.H."/>
            <person name="Sangsakoo G."/>
            <person name="Vanavichit A."/>
            <person name="de Mattos Luiz.A.T."/>
            <person name="Zimmer P.D."/>
            <person name="Malone G."/>
            <person name="Dellagostin O."/>
            <person name="de Oliveira A.C."/>
            <person name="Bevan M."/>
            <person name="Bancroft I."/>
            <person name="Minx P."/>
            <person name="Cordum H."/>
            <person name="Wilson R."/>
            <person name="Cheng Z."/>
            <person name="Jin W."/>
            <person name="Jiang J."/>
            <person name="Leong S.A."/>
            <person name="Iwama H."/>
            <person name="Gojobori T."/>
            <person name="Itoh T."/>
            <person name="Niimura Y."/>
            <person name="Fujii Y."/>
            <person name="Habara T."/>
            <person name="Sakai H."/>
            <person name="Sato Y."/>
            <person name="Wilson G."/>
            <person name="Kumar K."/>
            <person name="McCouch S."/>
            <person name="Juretic N."/>
            <person name="Hoen D."/>
            <person name="Wright S."/>
            <person name="Bruskiewich R."/>
            <person name="Bureau T."/>
            <person name="Miyao A."/>
            <person name="Hirochika H."/>
            <person name="Nishikawa T."/>
            <person name="Kadowaki K."/>
            <person name="Sugiura M."/>
            <person name="Burr B."/>
            <person name="Sasaki T."/>
        </authorList>
    </citation>
    <scope>NUCLEOTIDE SEQUENCE [LARGE SCALE GENOMIC DNA]</scope>
    <source>
        <strain evidence="4">cv. Nipponbare</strain>
    </source>
</reference>
<name>A0A0P0Y6R4_ORYSJ</name>
<sequence>MRIECPRPCWISPCPLPTNLDESRANTRISWKKCTEGPSTCHRDSKTPSNRKTRYLNYTKPVTRGHSVVLTPVLVYVAAEAEWDPRGPHMSYCPRHLSFPFLFFLFFFYFSLQRFPTPLLRSLRSSACHCPSLRGMPPQPQPRTATSANARGGGGGEVTPNLTMDAKGTRLLNLTVLQRLDSAVEDILITAAQITL</sequence>
<keyword evidence="2" id="KW-0812">Transmembrane</keyword>
<accession>A0A0P0Y6R4</accession>
<evidence type="ECO:0000256" key="1">
    <source>
        <dbReference type="SAM" id="MobiDB-lite"/>
    </source>
</evidence>
<dbReference type="STRING" id="39947.A0A0P0Y6R4"/>
<dbReference type="AlphaFoldDB" id="A0A0P0Y6R4"/>
<dbReference type="InParanoid" id="A0A0P0Y6R4"/>
<dbReference type="GO" id="GO:0000932">
    <property type="term" value="C:P-body"/>
    <property type="evidence" value="ECO:0000318"/>
    <property type="project" value="GO_Central"/>
</dbReference>
<dbReference type="PaxDb" id="39947-A0A0P0Y6R4"/>
<proteinExistence type="predicted"/>
<reference evidence="3 4" key="2">
    <citation type="journal article" date="2013" name="Plant Cell Physiol.">
        <title>Rice Annotation Project Database (RAP-DB): an integrative and interactive database for rice genomics.</title>
        <authorList>
            <person name="Sakai H."/>
            <person name="Lee S.S."/>
            <person name="Tanaka T."/>
            <person name="Numa H."/>
            <person name="Kim J."/>
            <person name="Kawahara Y."/>
            <person name="Wakimoto H."/>
            <person name="Yang C.C."/>
            <person name="Iwamoto M."/>
            <person name="Abe T."/>
            <person name="Yamada Y."/>
            <person name="Muto A."/>
            <person name="Inokuchi H."/>
            <person name="Ikemura T."/>
            <person name="Matsumoto T."/>
            <person name="Sasaki T."/>
            <person name="Itoh T."/>
        </authorList>
    </citation>
    <scope>NUCLEOTIDE SEQUENCE [LARGE SCALE GENOMIC DNA]</scope>
    <source>
        <strain evidence="4">cv. Nipponbare</strain>
    </source>
</reference>
<evidence type="ECO:0000313" key="4">
    <source>
        <dbReference type="Proteomes" id="UP000059680"/>
    </source>
</evidence>
<gene>
    <name evidence="3" type="ordered locus">Os12g0138700</name>
    <name evidence="3" type="ORF">OSNPB_120138700</name>
</gene>
<evidence type="ECO:0000313" key="3">
    <source>
        <dbReference type="EMBL" id="BAT15821.1"/>
    </source>
</evidence>
<protein>
    <submittedName>
        <fullName evidence="3">Os12g0138700 protein</fullName>
    </submittedName>
</protein>
<dbReference type="GO" id="GO:0031087">
    <property type="term" value="P:deadenylation-independent decapping of nuclear-transcribed mRNA"/>
    <property type="evidence" value="ECO:0000318"/>
    <property type="project" value="GO_Central"/>
</dbReference>
<dbReference type="EMBL" id="AP014968">
    <property type="protein sequence ID" value="BAT15821.1"/>
    <property type="molecule type" value="Genomic_DNA"/>
</dbReference>
<reference evidence="3 4" key="3">
    <citation type="journal article" date="2013" name="Rice">
        <title>Improvement of the Oryza sativa Nipponbare reference genome using next generation sequence and optical map data.</title>
        <authorList>
            <person name="Kawahara Y."/>
            <person name="de la Bastide M."/>
            <person name="Hamilton J.P."/>
            <person name="Kanamori H."/>
            <person name="McCombie W.R."/>
            <person name="Ouyang S."/>
            <person name="Schwartz D.C."/>
            <person name="Tanaka T."/>
            <person name="Wu J."/>
            <person name="Zhou S."/>
            <person name="Childs K.L."/>
            <person name="Davidson R.M."/>
            <person name="Lin H."/>
            <person name="Quesada-Ocampo L."/>
            <person name="Vaillancourt B."/>
            <person name="Sakai H."/>
            <person name="Lee S.S."/>
            <person name="Kim J."/>
            <person name="Numa H."/>
            <person name="Itoh T."/>
            <person name="Buell C.R."/>
            <person name="Matsumoto T."/>
        </authorList>
    </citation>
    <scope>NUCLEOTIDE SEQUENCE [LARGE SCALE GENOMIC DNA]</scope>
    <source>
        <strain evidence="4">cv. Nipponbare</strain>
    </source>
</reference>
<evidence type="ECO:0000256" key="2">
    <source>
        <dbReference type="SAM" id="Phobius"/>
    </source>
</evidence>